<dbReference type="Pfam" id="PF21758">
    <property type="entry name" value="PAC_bac"/>
    <property type="match status" value="1"/>
</dbReference>
<dbReference type="AlphaFoldDB" id="A0A517DWL3"/>
<dbReference type="RefSeq" id="WP_144351202.1">
    <property type="nucleotide sequence ID" value="NZ_CP036259.1"/>
</dbReference>
<proteinExistence type="predicted"/>
<protein>
    <recommendedName>
        <fullName evidence="1">Prenylated flavin chaperone LpdD-like domain-containing protein</fullName>
    </recommendedName>
</protein>
<gene>
    <name evidence="2" type="ORF">SPTER_31560</name>
</gene>
<dbReference type="EMBL" id="CP036259">
    <property type="protein sequence ID" value="QDR81744.1"/>
    <property type="molecule type" value="Genomic_DNA"/>
</dbReference>
<reference evidence="2 3" key="1">
    <citation type="submission" date="2019-02" db="EMBL/GenBank/DDBJ databases">
        <title>Closed genome of Sporomusa termitida DSM 4440.</title>
        <authorList>
            <person name="Poehlein A."/>
            <person name="Daniel R."/>
        </authorList>
    </citation>
    <scope>NUCLEOTIDE SEQUENCE [LARGE SCALE GENOMIC DNA]</scope>
    <source>
        <strain evidence="2 3">DSM 4440</strain>
    </source>
</reference>
<keyword evidence="3" id="KW-1185">Reference proteome</keyword>
<dbReference type="Proteomes" id="UP000320776">
    <property type="component" value="Chromosome"/>
</dbReference>
<feature type="domain" description="Prenylated flavin chaperone LpdD-like" evidence="1">
    <location>
        <begin position="8"/>
        <end position="120"/>
    </location>
</feature>
<evidence type="ECO:0000313" key="2">
    <source>
        <dbReference type="EMBL" id="QDR81744.1"/>
    </source>
</evidence>
<dbReference type="KEGG" id="sted:SPTER_31560"/>
<evidence type="ECO:0000313" key="3">
    <source>
        <dbReference type="Proteomes" id="UP000320776"/>
    </source>
</evidence>
<organism evidence="2 3">
    <name type="scientific">Sporomusa termitida</name>
    <dbReference type="NCBI Taxonomy" id="2377"/>
    <lineage>
        <taxon>Bacteria</taxon>
        <taxon>Bacillati</taxon>
        <taxon>Bacillota</taxon>
        <taxon>Negativicutes</taxon>
        <taxon>Selenomonadales</taxon>
        <taxon>Sporomusaceae</taxon>
        <taxon>Sporomusa</taxon>
    </lineage>
</organism>
<name>A0A517DWL3_9FIRM</name>
<dbReference type="OrthoDB" id="5878625at2"/>
<accession>A0A517DWL3</accession>
<dbReference type="InterPro" id="IPR048844">
    <property type="entry name" value="LpdD_chaperone-like"/>
</dbReference>
<sequence length="122" mass="13003">MIEINKTQGDINISLQAIAMGSQWNIVITGGAAHLGAVALAIPRLSLSGSGKISASASVLSVTGHMDDEIARPAALFFAKELNQSVVVSCGIHYDQISAEAVQRIKKLVEETQTEFLEKIRI</sequence>
<evidence type="ECO:0000259" key="1">
    <source>
        <dbReference type="Pfam" id="PF21758"/>
    </source>
</evidence>